<keyword evidence="1" id="KW-0808">Transferase</keyword>
<accession>A0A4R3N7R1</accession>
<dbReference type="OrthoDB" id="9779730at2"/>
<dbReference type="Pfam" id="PF00294">
    <property type="entry name" value="PfkB"/>
    <property type="match status" value="1"/>
</dbReference>
<dbReference type="InterPro" id="IPR011611">
    <property type="entry name" value="PfkB_dom"/>
</dbReference>
<dbReference type="RefSeq" id="WP_114959396.1">
    <property type="nucleotide sequence ID" value="NZ_MSZW01000041.1"/>
</dbReference>
<protein>
    <submittedName>
        <fullName evidence="4">Adenosine kinase</fullName>
    </submittedName>
</protein>
<keyword evidence="2 4" id="KW-0418">Kinase</keyword>
<keyword evidence="5" id="KW-1185">Reference proteome</keyword>
<evidence type="ECO:0000256" key="1">
    <source>
        <dbReference type="ARBA" id="ARBA00022679"/>
    </source>
</evidence>
<gene>
    <name evidence="4" type="ORF">EDC34_102217</name>
</gene>
<dbReference type="SUPFAM" id="SSF53613">
    <property type="entry name" value="Ribokinase-like"/>
    <property type="match status" value="1"/>
</dbReference>
<evidence type="ECO:0000256" key="2">
    <source>
        <dbReference type="ARBA" id="ARBA00022777"/>
    </source>
</evidence>
<evidence type="ECO:0000313" key="4">
    <source>
        <dbReference type="EMBL" id="TCT25329.1"/>
    </source>
</evidence>
<evidence type="ECO:0000313" key="5">
    <source>
        <dbReference type="Proteomes" id="UP000295414"/>
    </source>
</evidence>
<dbReference type="PANTHER" id="PTHR10584">
    <property type="entry name" value="SUGAR KINASE"/>
    <property type="match status" value="1"/>
</dbReference>
<sequence>MAALICGSLAYDTIMVFPDQFKNHILPDKVHILNVSFLVPRMRREFGGCAGNIAYNLKLLGGDPIPMATVGADFGPYREWFNEQGITLEHVKVIDELFTPQAFITTDHDNNQITAFHPGAMMRSYENHVKDVPGVTIGIVSPDGYEGMLQNAREFAEAGIPFIFDPGQAMPLFNGEELRHFIEQADYVCVNDYESNLLQERTGWSERDIAGKVKAYITTRGPKGAEIHADGTTYRIPPAHERRVTDPTGCGDAFRAGLLFGIEKGYDWETIGRMGNLMGALKVEHPGTQNQRFDYAEFAEQFRQQFGYALA</sequence>
<dbReference type="CDD" id="cd01942">
    <property type="entry name" value="ribokinase_group_A"/>
    <property type="match status" value="1"/>
</dbReference>
<name>A0A4R3N7R1_9GAMM</name>
<comment type="caution">
    <text evidence="4">The sequence shown here is derived from an EMBL/GenBank/DDBJ whole genome shotgun (WGS) entry which is preliminary data.</text>
</comment>
<dbReference type="EMBL" id="SMAP01000002">
    <property type="protein sequence ID" value="TCT25329.1"/>
    <property type="molecule type" value="Genomic_DNA"/>
</dbReference>
<reference evidence="4 5" key="1">
    <citation type="submission" date="2019-03" db="EMBL/GenBank/DDBJ databases">
        <title>Genomic Encyclopedia of Type Strains, Phase IV (KMG-IV): sequencing the most valuable type-strain genomes for metagenomic binning, comparative biology and taxonomic classification.</title>
        <authorList>
            <person name="Goeker M."/>
        </authorList>
    </citation>
    <scope>NUCLEOTIDE SEQUENCE [LARGE SCALE GENOMIC DNA]</scope>
    <source>
        <strain evidence="4 5">DSM 13605</strain>
    </source>
</reference>
<dbReference type="PROSITE" id="PS00583">
    <property type="entry name" value="PFKB_KINASES_1"/>
    <property type="match status" value="1"/>
</dbReference>
<dbReference type="Proteomes" id="UP000295414">
    <property type="component" value="Unassembled WGS sequence"/>
</dbReference>
<dbReference type="InterPro" id="IPR029056">
    <property type="entry name" value="Ribokinase-like"/>
</dbReference>
<dbReference type="AlphaFoldDB" id="A0A4R3N7R1"/>
<dbReference type="PANTHER" id="PTHR10584:SF166">
    <property type="entry name" value="RIBOKINASE"/>
    <property type="match status" value="1"/>
</dbReference>
<organism evidence="4 5">
    <name type="scientific">Thermomonas haemolytica</name>
    <dbReference type="NCBI Taxonomy" id="141949"/>
    <lineage>
        <taxon>Bacteria</taxon>
        <taxon>Pseudomonadati</taxon>
        <taxon>Pseudomonadota</taxon>
        <taxon>Gammaproteobacteria</taxon>
        <taxon>Lysobacterales</taxon>
        <taxon>Lysobacteraceae</taxon>
        <taxon>Thermomonas</taxon>
    </lineage>
</organism>
<proteinExistence type="predicted"/>
<feature type="domain" description="Carbohydrate kinase PfkB" evidence="3">
    <location>
        <begin position="35"/>
        <end position="290"/>
    </location>
</feature>
<dbReference type="Gene3D" id="3.40.1190.20">
    <property type="match status" value="1"/>
</dbReference>
<dbReference type="InterPro" id="IPR002173">
    <property type="entry name" value="Carboh/pur_kinase_PfkB_CS"/>
</dbReference>
<dbReference type="GO" id="GO:0016301">
    <property type="term" value="F:kinase activity"/>
    <property type="evidence" value="ECO:0007669"/>
    <property type="project" value="UniProtKB-KW"/>
</dbReference>
<evidence type="ECO:0000259" key="3">
    <source>
        <dbReference type="Pfam" id="PF00294"/>
    </source>
</evidence>